<dbReference type="SUPFAM" id="SSF53187">
    <property type="entry name" value="Zn-dependent exopeptidases"/>
    <property type="match status" value="1"/>
</dbReference>
<dbReference type="GO" id="GO:0008745">
    <property type="term" value="F:N-acetylmuramoyl-L-alanine amidase activity"/>
    <property type="evidence" value="ECO:0007669"/>
    <property type="project" value="InterPro"/>
</dbReference>
<dbReference type="AlphaFoldDB" id="X1D4C9"/>
<protein>
    <recommendedName>
        <fullName evidence="1">MurNAc-LAA domain-containing protein</fullName>
    </recommendedName>
</protein>
<organism evidence="2">
    <name type="scientific">marine sediment metagenome</name>
    <dbReference type="NCBI Taxonomy" id="412755"/>
    <lineage>
        <taxon>unclassified sequences</taxon>
        <taxon>metagenomes</taxon>
        <taxon>ecological metagenomes</taxon>
    </lineage>
</organism>
<dbReference type="GO" id="GO:0009253">
    <property type="term" value="P:peptidoglycan catabolic process"/>
    <property type="evidence" value="ECO:0007669"/>
    <property type="project" value="InterPro"/>
</dbReference>
<name>X1D4C9_9ZZZZ</name>
<evidence type="ECO:0000313" key="2">
    <source>
        <dbReference type="EMBL" id="GAH15596.1"/>
    </source>
</evidence>
<dbReference type="Gene3D" id="3.40.630.40">
    <property type="entry name" value="Zn-dependent exopeptidases"/>
    <property type="match status" value="1"/>
</dbReference>
<comment type="caution">
    <text evidence="2">The sequence shown here is derived from an EMBL/GenBank/DDBJ whole genome shotgun (WGS) entry which is preliminary data.</text>
</comment>
<evidence type="ECO:0000259" key="1">
    <source>
        <dbReference type="Pfam" id="PF01520"/>
    </source>
</evidence>
<accession>X1D4C9</accession>
<feature type="non-terminal residue" evidence="2">
    <location>
        <position position="1"/>
    </location>
</feature>
<dbReference type="EMBL" id="BART01034208">
    <property type="protein sequence ID" value="GAH15596.1"/>
    <property type="molecule type" value="Genomic_DNA"/>
</dbReference>
<dbReference type="Pfam" id="PF01520">
    <property type="entry name" value="Amidase_3"/>
    <property type="match status" value="1"/>
</dbReference>
<feature type="domain" description="MurNAc-LAA" evidence="1">
    <location>
        <begin position="7"/>
        <end position="53"/>
    </location>
</feature>
<dbReference type="InterPro" id="IPR002508">
    <property type="entry name" value="MurNAc-LAA_cat"/>
</dbReference>
<proteinExistence type="predicted"/>
<reference evidence="2" key="1">
    <citation type="journal article" date="2014" name="Front. Microbiol.">
        <title>High frequency of phylogenetically diverse reductive dehalogenase-homologous genes in deep subseafloor sedimentary metagenomes.</title>
        <authorList>
            <person name="Kawai M."/>
            <person name="Futagami T."/>
            <person name="Toyoda A."/>
            <person name="Takaki Y."/>
            <person name="Nishi S."/>
            <person name="Hori S."/>
            <person name="Arai W."/>
            <person name="Tsubouchi T."/>
            <person name="Morono Y."/>
            <person name="Uchiyama I."/>
            <person name="Ito T."/>
            <person name="Fujiyama A."/>
            <person name="Inagaki F."/>
            <person name="Takami H."/>
        </authorList>
    </citation>
    <scope>NUCLEOTIDE SEQUENCE</scope>
    <source>
        <strain evidence="2">Expedition CK06-06</strain>
    </source>
</reference>
<gene>
    <name evidence="2" type="ORF">S01H4_58543</name>
</gene>
<sequence length="67" mass="7923">IKLLEMPLFVLKGAHMPAVLVENAFLSNFQSIEKLNTEEYRQELAFILYRGIISYIQDKEKHNVWKN</sequence>